<comment type="caution">
    <text evidence="10">The sequence shown here is derived from an EMBL/GenBank/DDBJ whole genome shotgun (WGS) entry which is preliminary data.</text>
</comment>
<dbReference type="PRINTS" id="PR00326">
    <property type="entry name" value="GTP1OBG"/>
</dbReference>
<evidence type="ECO:0000256" key="8">
    <source>
        <dbReference type="SAM" id="MobiDB-lite"/>
    </source>
</evidence>
<name>W7TQC4_9STRA</name>
<comment type="similarity">
    <text evidence="1">Belongs to the TRAFAC class TrmE-Era-EngA-EngB-Septin-like GTPase superfamily. EngA (Der) GTPase family.</text>
</comment>
<keyword evidence="4" id="KW-0677">Repeat</keyword>
<dbReference type="CDD" id="cd01894">
    <property type="entry name" value="EngA1"/>
    <property type="match status" value="1"/>
</dbReference>
<dbReference type="Gene3D" id="3.40.50.300">
    <property type="entry name" value="P-loop containing nucleotide triphosphate hydrolases"/>
    <property type="match status" value="2"/>
</dbReference>
<dbReference type="PANTHER" id="PTHR43834">
    <property type="entry name" value="GTPASE DER"/>
    <property type="match status" value="1"/>
</dbReference>
<dbReference type="GO" id="GO:0043022">
    <property type="term" value="F:ribosome binding"/>
    <property type="evidence" value="ECO:0007669"/>
    <property type="project" value="TreeGrafter"/>
</dbReference>
<feature type="compositionally biased region" description="Low complexity" evidence="8">
    <location>
        <begin position="133"/>
        <end position="142"/>
    </location>
</feature>
<dbReference type="HAMAP" id="MF_00195">
    <property type="entry name" value="GTPase_Der"/>
    <property type="match status" value="1"/>
</dbReference>
<keyword evidence="11" id="KW-1185">Reference proteome</keyword>
<dbReference type="SUPFAM" id="SSF52540">
    <property type="entry name" value="P-loop containing nucleoside triphosphate hydrolases"/>
    <property type="match status" value="2"/>
</dbReference>
<feature type="region of interest" description="Disordered" evidence="8">
    <location>
        <begin position="1"/>
        <end position="22"/>
    </location>
</feature>
<evidence type="ECO:0000313" key="11">
    <source>
        <dbReference type="Proteomes" id="UP000019335"/>
    </source>
</evidence>
<dbReference type="CDD" id="cd01895">
    <property type="entry name" value="EngA2"/>
    <property type="match status" value="1"/>
</dbReference>
<dbReference type="NCBIfam" id="TIGR03594">
    <property type="entry name" value="GTPase_EngA"/>
    <property type="match status" value="1"/>
</dbReference>
<dbReference type="InterPro" id="IPR031166">
    <property type="entry name" value="G_ENGA"/>
</dbReference>
<gene>
    <name evidence="10" type="primary">PEngA</name>
    <name evidence="10" type="ORF">Naga_100004g20</name>
</gene>
<dbReference type="InterPro" id="IPR006073">
    <property type="entry name" value="GTP-bd"/>
</dbReference>
<dbReference type="InterPro" id="IPR005225">
    <property type="entry name" value="Small_GTP-bd"/>
</dbReference>
<evidence type="ECO:0000256" key="2">
    <source>
        <dbReference type="ARBA" id="ARBA00020953"/>
    </source>
</evidence>
<dbReference type="AlphaFoldDB" id="W7TQC4"/>
<protein>
    <recommendedName>
        <fullName evidence="2">GTPase Der</fullName>
    </recommendedName>
    <alternativeName>
        <fullName evidence="7">GTP-binding protein EngA</fullName>
    </alternativeName>
</protein>
<dbReference type="InterPro" id="IPR032859">
    <property type="entry name" value="KH_dom-like"/>
</dbReference>
<dbReference type="InterPro" id="IPR027417">
    <property type="entry name" value="P-loop_NTPase"/>
</dbReference>
<dbReference type="FunFam" id="3.30.300.20:FF:000004">
    <property type="entry name" value="GTPase Der"/>
    <property type="match status" value="1"/>
</dbReference>
<evidence type="ECO:0000256" key="1">
    <source>
        <dbReference type="ARBA" id="ARBA00008279"/>
    </source>
</evidence>
<feature type="region of interest" description="Disordered" evidence="8">
    <location>
        <begin position="85"/>
        <end position="166"/>
    </location>
</feature>
<evidence type="ECO:0000256" key="5">
    <source>
        <dbReference type="ARBA" id="ARBA00022741"/>
    </source>
</evidence>
<evidence type="ECO:0000313" key="10">
    <source>
        <dbReference type="EMBL" id="EWM28267.1"/>
    </source>
</evidence>
<organism evidence="10 11">
    <name type="scientific">Nannochloropsis gaditana</name>
    <dbReference type="NCBI Taxonomy" id="72520"/>
    <lineage>
        <taxon>Eukaryota</taxon>
        <taxon>Sar</taxon>
        <taxon>Stramenopiles</taxon>
        <taxon>Ochrophyta</taxon>
        <taxon>Eustigmatophyceae</taxon>
        <taxon>Eustigmatales</taxon>
        <taxon>Monodopsidaceae</taxon>
        <taxon>Nannochloropsis</taxon>
    </lineage>
</organism>
<evidence type="ECO:0000256" key="3">
    <source>
        <dbReference type="ARBA" id="ARBA00022517"/>
    </source>
</evidence>
<dbReference type="PROSITE" id="PS51712">
    <property type="entry name" value="G_ENGA"/>
    <property type="match status" value="2"/>
</dbReference>
<feature type="compositionally biased region" description="Basic and acidic residues" evidence="8">
    <location>
        <begin position="85"/>
        <end position="95"/>
    </location>
</feature>
<dbReference type="PANTHER" id="PTHR43834:SF6">
    <property type="entry name" value="GTPASE DER"/>
    <property type="match status" value="1"/>
</dbReference>
<dbReference type="EMBL" id="AZIL01000352">
    <property type="protein sequence ID" value="EWM28267.1"/>
    <property type="molecule type" value="Genomic_DNA"/>
</dbReference>
<accession>W7TQC4</accession>
<evidence type="ECO:0000256" key="6">
    <source>
        <dbReference type="ARBA" id="ARBA00023134"/>
    </source>
</evidence>
<keyword evidence="3" id="KW-0690">Ribosome biogenesis</keyword>
<feature type="compositionally biased region" description="Acidic residues" evidence="8">
    <location>
        <begin position="147"/>
        <end position="166"/>
    </location>
</feature>
<sequence length="683" mass="75855">MHFCQPSVPPSGSDNWRLRPRSRPGMAHRQPFHVRFFISVAACAAWTGRYSSVQGFAPPARPLHTKIEGMHCHVQPLSTAQSFSVHREQPHLDRTPKRKLTLLTMARGNSGGRSTGKGKQRGRKDTTAPGSPPSSDSSFPSSTRGDFEEEGSGDIDDDVDALMDDEGDDYVFNPADFPLLEGEIDFFGDLDGLEETEESRVLPGAQPLDTSGGITPKKKAVKLPVLAVIGRPNVGKSTIVNRLCRTMSTEPDAIVYDYEGVTRDRIYRKAEWNGRVFEVVDTGGLIFDEDQDNLFAPQIREQALLALEESVAAILVVDGQVGVTTLDEEVAKFLRLQKNKPIFVAVNKCETPNMGEAMASMFWKLGLGEPFPVSGLHGTGVAEMLERMLPHIYEVEEAEREEAIKVAIVGRPNVGKSSLLNRLYGKERAIVSDVAGTTRDAVDALVEVNGKSYRFIDTAGIRRRKKVEYGNEFLMVNRALKAVRRADVVLLVVDVVEGINDQDKILAQRIAEDGRACVIVANKWDAVEKDDRTFNEAVVYVKEELFAVSWADVLFTSALTGQRCHKIFDAIDKASAAHRQRVKTSILNEVLGEALVWQRPPTVKSSQQGRVYYCNQVATEPPSVVVFCNNPKLFPDSYKRYLDRKFRESLDLTGTPIRWYFRGKKLRQLAKQGSPVPYGMPGS</sequence>
<dbReference type="InterPro" id="IPR016484">
    <property type="entry name" value="GTPase_Der"/>
</dbReference>
<dbReference type="GO" id="GO:0042254">
    <property type="term" value="P:ribosome biogenesis"/>
    <property type="evidence" value="ECO:0007669"/>
    <property type="project" value="UniProtKB-KW"/>
</dbReference>
<dbReference type="NCBIfam" id="TIGR00231">
    <property type="entry name" value="small_GTP"/>
    <property type="match status" value="2"/>
</dbReference>
<dbReference type="Pfam" id="PF14714">
    <property type="entry name" value="KH_dom-like"/>
    <property type="match status" value="1"/>
</dbReference>
<evidence type="ECO:0000256" key="7">
    <source>
        <dbReference type="ARBA" id="ARBA00032345"/>
    </source>
</evidence>
<keyword evidence="6" id="KW-0342">GTP-binding</keyword>
<reference evidence="10 11" key="1">
    <citation type="journal article" date="2014" name="Mol. Plant">
        <title>Chromosome Scale Genome Assembly and Transcriptome Profiling of Nannochloropsis gaditana in Nitrogen Depletion.</title>
        <authorList>
            <person name="Corteggiani Carpinelli E."/>
            <person name="Telatin A."/>
            <person name="Vitulo N."/>
            <person name="Forcato C."/>
            <person name="D'Angelo M."/>
            <person name="Schiavon R."/>
            <person name="Vezzi A."/>
            <person name="Giacometti G.M."/>
            <person name="Morosinotto T."/>
            <person name="Valle G."/>
        </authorList>
    </citation>
    <scope>NUCLEOTIDE SEQUENCE [LARGE SCALE GENOMIC DNA]</scope>
    <source>
        <strain evidence="10 11">B-31</strain>
    </source>
</reference>
<dbReference type="Gene3D" id="3.30.300.20">
    <property type="match status" value="1"/>
</dbReference>
<dbReference type="Pfam" id="PF01926">
    <property type="entry name" value="MMR_HSR1"/>
    <property type="match status" value="2"/>
</dbReference>
<feature type="domain" description="EngA-type G" evidence="9">
    <location>
        <begin position="404"/>
        <end position="579"/>
    </location>
</feature>
<dbReference type="FunFam" id="3.40.50.300:FF:000040">
    <property type="entry name" value="GTPase Der"/>
    <property type="match status" value="1"/>
</dbReference>
<proteinExistence type="inferred from homology"/>
<dbReference type="GO" id="GO:0005525">
    <property type="term" value="F:GTP binding"/>
    <property type="evidence" value="ECO:0007669"/>
    <property type="project" value="UniProtKB-KW"/>
</dbReference>
<evidence type="ECO:0000256" key="4">
    <source>
        <dbReference type="ARBA" id="ARBA00022737"/>
    </source>
</evidence>
<dbReference type="InterPro" id="IPR015946">
    <property type="entry name" value="KH_dom-like_a/b"/>
</dbReference>
<dbReference type="OrthoDB" id="8954335at2759"/>
<feature type="domain" description="EngA-type G" evidence="9">
    <location>
        <begin position="224"/>
        <end position="396"/>
    </location>
</feature>
<dbReference type="Proteomes" id="UP000019335">
    <property type="component" value="Chromosome 5"/>
</dbReference>
<evidence type="ECO:0000259" key="9">
    <source>
        <dbReference type="PROSITE" id="PS51712"/>
    </source>
</evidence>
<keyword evidence="5" id="KW-0547">Nucleotide-binding</keyword>